<dbReference type="AlphaFoldDB" id="A0A0M2P1W2"/>
<dbReference type="Gene3D" id="3.30.300.20">
    <property type="match status" value="1"/>
</dbReference>
<dbReference type="InterPro" id="IPR003718">
    <property type="entry name" value="OsmC/Ohr_fam"/>
</dbReference>
<evidence type="ECO:0000313" key="2">
    <source>
        <dbReference type="EMBL" id="KKI63913.1"/>
    </source>
</evidence>
<dbReference type="GO" id="GO:0006979">
    <property type="term" value="P:response to oxidative stress"/>
    <property type="evidence" value="ECO:0007669"/>
    <property type="project" value="InterPro"/>
</dbReference>
<evidence type="ECO:0000256" key="1">
    <source>
        <dbReference type="ARBA" id="ARBA00007378"/>
    </source>
</evidence>
<protein>
    <submittedName>
        <fullName evidence="2">Organic hydroperoxide resistance protein</fullName>
    </submittedName>
</protein>
<accession>A0A0M2P1W2</accession>
<comment type="similarity">
    <text evidence="1">Belongs to the OsmC/Ohr family.</text>
</comment>
<dbReference type="Gene3D" id="2.20.25.10">
    <property type="match status" value="1"/>
</dbReference>
<evidence type="ECO:0000313" key="3">
    <source>
        <dbReference type="Proteomes" id="UP000034455"/>
    </source>
</evidence>
<dbReference type="Proteomes" id="UP000034455">
    <property type="component" value="Unassembled WGS sequence"/>
</dbReference>
<dbReference type="PATRIC" id="fig|74704.6.peg.416"/>
<dbReference type="SUPFAM" id="SSF82784">
    <property type="entry name" value="OsmC-like"/>
    <property type="match status" value="1"/>
</dbReference>
<name>A0A0M2P1W2_STACC</name>
<proteinExistence type="inferred from homology"/>
<gene>
    <name evidence="2" type="ORF">UF66_0402</name>
</gene>
<dbReference type="Pfam" id="PF02566">
    <property type="entry name" value="OsmC"/>
    <property type="match status" value="1"/>
</dbReference>
<reference evidence="2 3" key="1">
    <citation type="submission" date="2015-03" db="EMBL/GenBank/DDBJ databases">
        <title>Genome Assembly of Staphylococcus cohnii subsp. cohnii strain G22B2.</title>
        <authorList>
            <person name="Nair G."/>
            <person name="Kaur G."/>
            <person name="Khatri I."/>
            <person name="Singh N.K."/>
            <person name="Sathyabama S."/>
            <person name="Maurya S.K."/>
            <person name="Subramanian S."/>
            <person name="Agrewala J.N."/>
            <person name="Mayilraj S."/>
        </authorList>
    </citation>
    <scope>NUCLEOTIDE SEQUENCE [LARGE SCALE GENOMIC DNA]</scope>
    <source>
        <strain evidence="2 3">G22B2</strain>
    </source>
</reference>
<dbReference type="PANTHER" id="PTHR33797">
    <property type="entry name" value="ORGANIC HYDROPEROXIDE RESISTANCE PROTEIN-LIKE"/>
    <property type="match status" value="1"/>
</dbReference>
<dbReference type="EMBL" id="LAKJ01000012">
    <property type="protein sequence ID" value="KKI63913.1"/>
    <property type="molecule type" value="Genomic_DNA"/>
</dbReference>
<dbReference type="RefSeq" id="WP_019469916.1">
    <property type="nucleotide sequence ID" value="NZ_LAKJ01000012.1"/>
</dbReference>
<dbReference type="PANTHER" id="PTHR33797:SF2">
    <property type="entry name" value="ORGANIC HYDROPEROXIDE RESISTANCE PROTEIN-LIKE"/>
    <property type="match status" value="1"/>
</dbReference>
<dbReference type="InterPro" id="IPR036102">
    <property type="entry name" value="OsmC/Ohrsf"/>
</dbReference>
<organism evidence="2 3">
    <name type="scientific">Staphylococcus cohnii subsp. cohnii</name>
    <dbReference type="NCBI Taxonomy" id="74704"/>
    <lineage>
        <taxon>Bacteria</taxon>
        <taxon>Bacillati</taxon>
        <taxon>Bacillota</taxon>
        <taxon>Bacilli</taxon>
        <taxon>Bacillales</taxon>
        <taxon>Staphylococcaceae</taxon>
        <taxon>Staphylococcus</taxon>
        <taxon>Staphylococcus cohnii species complex</taxon>
    </lineage>
</organism>
<sequence length="142" mass="15413">MAKPLFETTVISNGGRDGKVFSEDNTFYQDLAVPKEMGGNGVTESNPEQLFAAGYSSCFNNALMHILKGADKGTIEPEVRATAYLLPDKSDGGVKLAAELDVSLKDLSQEEAEMFVEKAHNYCPYSKALKDTIDIEITVSVN</sequence>
<dbReference type="NCBIfam" id="TIGR03561">
    <property type="entry name" value="organ_hyd_perox"/>
    <property type="match status" value="1"/>
</dbReference>
<dbReference type="InterPro" id="IPR019953">
    <property type="entry name" value="OHR"/>
</dbReference>
<comment type="caution">
    <text evidence="2">The sequence shown here is derived from an EMBL/GenBank/DDBJ whole genome shotgun (WGS) entry which is preliminary data.</text>
</comment>
<dbReference type="InterPro" id="IPR015946">
    <property type="entry name" value="KH_dom-like_a/b"/>
</dbReference>